<dbReference type="Pfam" id="PF01039">
    <property type="entry name" value="Carboxyl_trans"/>
    <property type="match status" value="1"/>
</dbReference>
<dbReference type="RefSeq" id="WP_046829144.1">
    <property type="nucleotide sequence ID" value="NZ_LBIA02000001.1"/>
</dbReference>
<dbReference type="PROSITE" id="PS50989">
    <property type="entry name" value="COA_CT_CTER"/>
    <property type="match status" value="1"/>
</dbReference>
<protein>
    <submittedName>
        <fullName evidence="3">Methylcrotonoyl-CoA carboxylase</fullName>
    </submittedName>
</protein>
<feature type="domain" description="CoA carboxyltransferase C-terminal" evidence="2">
    <location>
        <begin position="285"/>
        <end position="527"/>
    </location>
</feature>
<dbReference type="GO" id="GO:1905202">
    <property type="term" value="C:methylcrotonoyl-CoA carboxylase complex"/>
    <property type="evidence" value="ECO:0007669"/>
    <property type="project" value="TreeGrafter"/>
</dbReference>
<dbReference type="InterPro" id="IPR011762">
    <property type="entry name" value="COA_CT_N"/>
</dbReference>
<dbReference type="FunFam" id="3.90.226.10:FF:000046">
    <property type="entry name" value="Geranyl-CoA carboxylase beta subunit"/>
    <property type="match status" value="1"/>
</dbReference>
<dbReference type="GO" id="GO:0004485">
    <property type="term" value="F:methylcrotonoyl-CoA carboxylase activity"/>
    <property type="evidence" value="ECO:0007669"/>
    <property type="project" value="TreeGrafter"/>
</dbReference>
<dbReference type="AlphaFoldDB" id="A0A4U6BJ87"/>
<sequence length="535" mass="57623">MANQAAGIQPPVSEAELNRQAYRKLLDDLYARRKAARIGGPETARKKHRERGKLLARERIDVLIDPGSPFLELAEFAGEGLYEGVPPGAGMITGVGTISGRPCMIIANDATVKGGTYFGMTCRKHVRAQRFAWENRLPCVTLVDSGGAFLPDQANIFPDEGLFGSIFHNQVGMSADGIPQIAVVLGACTAGGAYIPALCDEVVIVRGQGFMYLGGPQLVQAATGEQTDAEALGGAMMHSRVSGVTDHLAENDAHALALTRSIVAELQPLAPSRWKQSAPVLAQHPADRIYEIVSRDARKPTDTRAILKCLLDGGELQEFKAEYGNTLITGFGRINGHQVGVLANAGVLFTESALKATHFINLCCQRDVPLLFLADVSGFMVGREAEAGGIAKAGAKFITAMSSASVPKYTIIIGGSYGAGYLAMCGRAFKPTAMFMWPNGRAAIMGPEQAATTLALVRRQIVERSGKEWTAEAEEAFKAPIRSEYETFANAYNFARNLWIDGVIEPGETREVMTLLLDVASRTPRRDTRFGVFRM</sequence>
<dbReference type="InterPro" id="IPR034733">
    <property type="entry name" value="AcCoA_carboxyl_beta"/>
</dbReference>
<dbReference type="PANTHER" id="PTHR22855:SF13">
    <property type="entry name" value="METHYLCROTONOYL-COA CARBOXYLASE BETA CHAIN, MITOCHONDRIAL"/>
    <property type="match status" value="1"/>
</dbReference>
<dbReference type="PANTHER" id="PTHR22855">
    <property type="entry name" value="ACETYL, PROPIONYL, PYRUVATE, AND GLUTACONYL CARBOXYLASE-RELATED"/>
    <property type="match status" value="1"/>
</dbReference>
<comment type="caution">
    <text evidence="3">The sequence shown here is derived from an EMBL/GenBank/DDBJ whole genome shotgun (WGS) entry which is preliminary data.</text>
</comment>
<gene>
    <name evidence="3" type="ORF">YH63_001430</name>
</gene>
<dbReference type="GO" id="GO:0006552">
    <property type="term" value="P:L-leucine catabolic process"/>
    <property type="evidence" value="ECO:0007669"/>
    <property type="project" value="TreeGrafter"/>
</dbReference>
<feature type="domain" description="CoA carboxyltransferase N-terminal" evidence="1">
    <location>
        <begin position="22"/>
        <end position="278"/>
    </location>
</feature>
<dbReference type="InterPro" id="IPR029045">
    <property type="entry name" value="ClpP/crotonase-like_dom_sf"/>
</dbReference>
<accession>A0A4U6BJ87</accession>
<dbReference type="InterPro" id="IPR045190">
    <property type="entry name" value="MCCB/AccD1-like"/>
</dbReference>
<dbReference type="EMBL" id="LBIA02000001">
    <property type="protein sequence ID" value="TKT70189.1"/>
    <property type="molecule type" value="Genomic_DNA"/>
</dbReference>
<proteinExistence type="predicted"/>
<evidence type="ECO:0000259" key="1">
    <source>
        <dbReference type="PROSITE" id="PS50980"/>
    </source>
</evidence>
<name>A0A4U6BJ87_9BRAD</name>
<dbReference type="Gene3D" id="3.90.226.10">
    <property type="entry name" value="2-enoyl-CoA Hydratase, Chain A, domain 1"/>
    <property type="match status" value="2"/>
</dbReference>
<dbReference type="Proteomes" id="UP000034832">
    <property type="component" value="Unassembled WGS sequence"/>
</dbReference>
<evidence type="ECO:0000313" key="3">
    <source>
        <dbReference type="EMBL" id="TKT70189.1"/>
    </source>
</evidence>
<dbReference type="STRING" id="211460.YH63_17440"/>
<keyword evidence="4" id="KW-1185">Reference proteome</keyword>
<evidence type="ECO:0000259" key="2">
    <source>
        <dbReference type="PROSITE" id="PS50989"/>
    </source>
</evidence>
<reference evidence="3" key="1">
    <citation type="submission" date="2019-04" db="EMBL/GenBank/DDBJ databases">
        <title>Whole genome sequencing of cave bacteria.</title>
        <authorList>
            <person name="Gan H.M."/>
            <person name="Barton H."/>
            <person name="Savka M.A."/>
        </authorList>
    </citation>
    <scope>NUCLEOTIDE SEQUENCE [LARGE SCALE GENOMIC DNA]</scope>
    <source>
        <strain evidence="3">LC387</strain>
    </source>
</reference>
<dbReference type="OrthoDB" id="9803706at2"/>
<dbReference type="SUPFAM" id="SSF52096">
    <property type="entry name" value="ClpP/crotonase"/>
    <property type="match status" value="2"/>
</dbReference>
<evidence type="ECO:0000313" key="4">
    <source>
        <dbReference type="Proteomes" id="UP000034832"/>
    </source>
</evidence>
<dbReference type="InterPro" id="IPR011763">
    <property type="entry name" value="COA_CT_C"/>
</dbReference>
<dbReference type="FunFam" id="3.90.226.10:FF:000004">
    <property type="entry name" value="Methylcrotonoyl-CoA carboxylase beta chain"/>
    <property type="match status" value="1"/>
</dbReference>
<dbReference type="PROSITE" id="PS50980">
    <property type="entry name" value="COA_CT_NTER"/>
    <property type="match status" value="1"/>
</dbReference>
<organism evidence="3 4">
    <name type="scientific">Afipia massiliensis</name>
    <dbReference type="NCBI Taxonomy" id="211460"/>
    <lineage>
        <taxon>Bacteria</taxon>
        <taxon>Pseudomonadati</taxon>
        <taxon>Pseudomonadota</taxon>
        <taxon>Alphaproteobacteria</taxon>
        <taxon>Hyphomicrobiales</taxon>
        <taxon>Nitrobacteraceae</taxon>
        <taxon>Afipia</taxon>
    </lineage>
</organism>